<protein>
    <submittedName>
        <fullName evidence="2">Uncharacterized protein</fullName>
    </submittedName>
</protein>
<dbReference type="EMBL" id="JBHSIT010000001">
    <property type="protein sequence ID" value="MFC4905857.1"/>
    <property type="molecule type" value="Genomic_DNA"/>
</dbReference>
<feature type="region of interest" description="Disordered" evidence="1">
    <location>
        <begin position="97"/>
        <end position="128"/>
    </location>
</feature>
<comment type="caution">
    <text evidence="2">The sequence shown here is derived from an EMBL/GenBank/DDBJ whole genome shotgun (WGS) entry which is preliminary data.</text>
</comment>
<sequence>MSGPVKNTISLSAWRNGALPCPAFSAAYAGAHAVLVRTGELGDMAKLRGGERMDARFQAGPDGFGRFGGGLRLRGLMQQVSRDEQGRSVFATDLAEDIEPTAPATTHVNVPSPEGDESGPHPWWRRPV</sequence>
<accession>A0ABV9TST6</accession>
<reference evidence="3" key="1">
    <citation type="journal article" date="2019" name="Int. J. Syst. Evol. Microbiol.">
        <title>The Global Catalogue of Microorganisms (GCM) 10K type strain sequencing project: providing services to taxonomists for standard genome sequencing and annotation.</title>
        <authorList>
            <consortium name="The Broad Institute Genomics Platform"/>
            <consortium name="The Broad Institute Genome Sequencing Center for Infectious Disease"/>
            <person name="Wu L."/>
            <person name="Ma J."/>
        </authorList>
    </citation>
    <scope>NUCLEOTIDE SEQUENCE [LARGE SCALE GENOMIC DNA]</scope>
    <source>
        <strain evidence="3">KLKA75</strain>
    </source>
</reference>
<dbReference type="RefSeq" id="WP_378251595.1">
    <property type="nucleotide sequence ID" value="NZ_JBHSIT010000001.1"/>
</dbReference>
<proteinExistence type="predicted"/>
<evidence type="ECO:0000313" key="3">
    <source>
        <dbReference type="Proteomes" id="UP001595872"/>
    </source>
</evidence>
<organism evidence="2 3">
    <name type="scientific">Actinomadura gamaensis</name>
    <dbReference type="NCBI Taxonomy" id="1763541"/>
    <lineage>
        <taxon>Bacteria</taxon>
        <taxon>Bacillati</taxon>
        <taxon>Actinomycetota</taxon>
        <taxon>Actinomycetes</taxon>
        <taxon>Streptosporangiales</taxon>
        <taxon>Thermomonosporaceae</taxon>
        <taxon>Actinomadura</taxon>
    </lineage>
</organism>
<evidence type="ECO:0000313" key="2">
    <source>
        <dbReference type="EMBL" id="MFC4905857.1"/>
    </source>
</evidence>
<name>A0ABV9TST6_9ACTN</name>
<gene>
    <name evidence="2" type="ORF">ACFPCY_00860</name>
</gene>
<keyword evidence="3" id="KW-1185">Reference proteome</keyword>
<dbReference type="Proteomes" id="UP001595872">
    <property type="component" value="Unassembled WGS sequence"/>
</dbReference>
<evidence type="ECO:0000256" key="1">
    <source>
        <dbReference type="SAM" id="MobiDB-lite"/>
    </source>
</evidence>